<evidence type="ECO:0000313" key="5">
    <source>
        <dbReference type="Proteomes" id="UP001152646"/>
    </source>
</evidence>
<name>A0A9W4JVD9_9EURO</name>
<feature type="transmembrane region" description="Helical" evidence="1">
    <location>
        <begin position="362"/>
        <end position="384"/>
    </location>
</feature>
<accession>A0A9W4JVD9</accession>
<protein>
    <recommendedName>
        <fullName evidence="3">Vacuolar sorting protein Vps3844 C-terminal domain-containing protein</fullName>
    </recommendedName>
</protein>
<reference evidence="4" key="1">
    <citation type="submission" date="2021-07" db="EMBL/GenBank/DDBJ databases">
        <authorList>
            <person name="Branca A.L. A."/>
        </authorList>
    </citation>
    <scope>NUCLEOTIDE SEQUENCE</scope>
</reference>
<feature type="domain" description="Vacuolar sorting protein Vps3844 C-terminal" evidence="3">
    <location>
        <begin position="291"/>
        <end position="397"/>
    </location>
</feature>
<comment type="caution">
    <text evidence="4">The sequence shown here is derived from an EMBL/GenBank/DDBJ whole genome shotgun (WGS) entry which is preliminary data.</text>
</comment>
<dbReference type="AlphaFoldDB" id="A0A9W4JVD9"/>
<dbReference type="InterPro" id="IPR024382">
    <property type="entry name" value="Vps3844_C"/>
</dbReference>
<evidence type="ECO:0000313" key="4">
    <source>
        <dbReference type="EMBL" id="CAG8413203.1"/>
    </source>
</evidence>
<gene>
    <name evidence="4" type="ORF">PSALAMII_LOCUS9402</name>
</gene>
<organism evidence="4 5">
    <name type="scientific">Penicillium salamii</name>
    <dbReference type="NCBI Taxonomy" id="1612424"/>
    <lineage>
        <taxon>Eukaryota</taxon>
        <taxon>Fungi</taxon>
        <taxon>Dikarya</taxon>
        <taxon>Ascomycota</taxon>
        <taxon>Pezizomycotina</taxon>
        <taxon>Eurotiomycetes</taxon>
        <taxon>Eurotiomycetidae</taxon>
        <taxon>Eurotiales</taxon>
        <taxon>Aspergillaceae</taxon>
        <taxon>Penicillium</taxon>
    </lineage>
</organism>
<proteinExistence type="predicted"/>
<dbReference type="InterPro" id="IPR053065">
    <property type="entry name" value="Archenteron_Induction-Rel"/>
</dbReference>
<feature type="signal peptide" evidence="2">
    <location>
        <begin position="1"/>
        <end position="20"/>
    </location>
</feature>
<feature type="chain" id="PRO_5040860504" description="Vacuolar sorting protein Vps3844 C-terminal domain-containing protein" evidence="2">
    <location>
        <begin position="21"/>
        <end position="406"/>
    </location>
</feature>
<evidence type="ECO:0000256" key="2">
    <source>
        <dbReference type="SAM" id="SignalP"/>
    </source>
</evidence>
<keyword evidence="1" id="KW-0472">Membrane</keyword>
<sequence length="406" mass="42670">MRWMSTLLALAATGALQVNAQHATILTFPSSSDGALKTLPKQQLFKEEARLILQLRMQSSVASVLGAVDANTVNHLNQFADSDAILFGGYGGKHSTGKSIVILEGVEQHTASELQSSQPNHIIVPRVSSQFIDADLLESFGEGGDRGEYCAFNDDAGVASMKAQNAQECLSQDPMLAGKSGLFARGSLAAIDSVEDWTSTDSQTSILKLSFKSQDSSHSAAGAQLLRSLIAHLTELSASSQREITAVILPLGSKSASLRRGAKSVRSSIGNHNFARSTPDSPLLSNLAPVCHSSNSSCTEATRNCSGHGSCYLKFGSGVEGTTGNCYACKCQQTTVKNSDGTTRSVQWGGSACQKKDISSPFFLIASVTLLVILLVGSAIGMLFSMGAQKLPSTISAGVSNPRSQM</sequence>
<dbReference type="PANTHER" id="PTHR36853:SF1">
    <property type="entry name" value="DUF3844 DOMAIN-CONTAINING PROTEIN"/>
    <property type="match status" value="1"/>
</dbReference>
<keyword evidence="1" id="KW-1133">Transmembrane helix</keyword>
<evidence type="ECO:0000256" key="1">
    <source>
        <dbReference type="SAM" id="Phobius"/>
    </source>
</evidence>
<evidence type="ECO:0000259" key="3">
    <source>
        <dbReference type="Pfam" id="PF12955"/>
    </source>
</evidence>
<dbReference type="EMBL" id="CAJVPA010000222">
    <property type="protein sequence ID" value="CAG8413203.1"/>
    <property type="molecule type" value="Genomic_DNA"/>
</dbReference>
<keyword evidence="1" id="KW-0812">Transmembrane</keyword>
<dbReference type="Proteomes" id="UP001152646">
    <property type="component" value="Unassembled WGS sequence"/>
</dbReference>
<dbReference type="Pfam" id="PF12955">
    <property type="entry name" value="Vps3844_C"/>
    <property type="match status" value="1"/>
</dbReference>
<keyword evidence="2" id="KW-0732">Signal</keyword>
<dbReference type="GO" id="GO:0005783">
    <property type="term" value="C:endoplasmic reticulum"/>
    <property type="evidence" value="ECO:0007669"/>
    <property type="project" value="TreeGrafter"/>
</dbReference>
<dbReference type="OrthoDB" id="5583277at2759"/>
<dbReference type="PANTHER" id="PTHR36853">
    <property type="entry name" value="EXPRESSED PROTEIN"/>
    <property type="match status" value="1"/>
</dbReference>